<accession>A0ABT3AT60</accession>
<dbReference type="Proteomes" id="UP001526143">
    <property type="component" value="Unassembled WGS sequence"/>
</dbReference>
<dbReference type="RefSeq" id="WP_263743810.1">
    <property type="nucleotide sequence ID" value="NZ_JAOWRF010000033.1"/>
</dbReference>
<evidence type="ECO:0000313" key="2">
    <source>
        <dbReference type="Proteomes" id="UP001526143"/>
    </source>
</evidence>
<sequence>MEKIILVNTVETSSQPSSSEINEYGQVVKIAITDVQQVLFCQVVLAKDKTTAITTNHLERLFDYQETVKWRICERSLW</sequence>
<comment type="caution">
    <text evidence="1">The sequence shown here is derived from an EMBL/GenBank/DDBJ whole genome shotgun (WGS) entry which is preliminary data.</text>
</comment>
<reference evidence="1 2" key="1">
    <citation type="submission" date="2022-10" db="EMBL/GenBank/DDBJ databases">
        <title>Identification of biosynthetic pathway for the production of the potent trypsin inhibitor radiosumin.</title>
        <authorList>
            <person name="Fewer D.P."/>
            <person name="Delbaje E."/>
            <person name="Ouyang X."/>
            <person name="Agostino P.D."/>
            <person name="Wahlsten M."/>
            <person name="Jokela J."/>
            <person name="Permi P."/>
            <person name="Haapaniemi E."/>
            <person name="Koistinen H."/>
        </authorList>
    </citation>
    <scope>NUCLEOTIDE SEQUENCE [LARGE SCALE GENOMIC DNA]</scope>
    <source>
        <strain evidence="1 2">NIES-515</strain>
    </source>
</reference>
<keyword evidence="2" id="KW-1185">Reference proteome</keyword>
<protein>
    <recommendedName>
        <fullName evidence="3">Transposase</fullName>
    </recommendedName>
</protein>
<organism evidence="1 2">
    <name type="scientific">Plectonema radiosum NIES-515</name>
    <dbReference type="NCBI Taxonomy" id="2986073"/>
    <lineage>
        <taxon>Bacteria</taxon>
        <taxon>Bacillati</taxon>
        <taxon>Cyanobacteriota</taxon>
        <taxon>Cyanophyceae</taxon>
        <taxon>Oscillatoriophycideae</taxon>
        <taxon>Oscillatoriales</taxon>
        <taxon>Microcoleaceae</taxon>
        <taxon>Plectonema</taxon>
    </lineage>
</organism>
<gene>
    <name evidence="1" type="ORF">OGM63_01940</name>
</gene>
<name>A0ABT3AT60_9CYAN</name>
<evidence type="ECO:0000313" key="1">
    <source>
        <dbReference type="EMBL" id="MCV3212300.1"/>
    </source>
</evidence>
<evidence type="ECO:0008006" key="3">
    <source>
        <dbReference type="Google" id="ProtNLM"/>
    </source>
</evidence>
<dbReference type="EMBL" id="JAOWRF010000033">
    <property type="protein sequence ID" value="MCV3212300.1"/>
    <property type="molecule type" value="Genomic_DNA"/>
</dbReference>
<proteinExistence type="predicted"/>